<accession>A0A438AHJ2</accession>
<dbReference type="EMBL" id="RQXX01000003">
    <property type="protein sequence ID" value="RVV98199.1"/>
    <property type="molecule type" value="Genomic_DNA"/>
</dbReference>
<dbReference type="PANTHER" id="PTHR43046:SF12">
    <property type="entry name" value="GDP-MANNOSE MANNOSYL HYDROLASE"/>
    <property type="match status" value="1"/>
</dbReference>
<dbReference type="AlphaFoldDB" id="A0A438AHJ2"/>
<dbReference type="PROSITE" id="PS51462">
    <property type="entry name" value="NUDIX"/>
    <property type="match status" value="1"/>
</dbReference>
<organism evidence="5 6">
    <name type="scientific">Mesobaculum littorinae</name>
    <dbReference type="NCBI Taxonomy" id="2486419"/>
    <lineage>
        <taxon>Bacteria</taxon>
        <taxon>Pseudomonadati</taxon>
        <taxon>Pseudomonadota</taxon>
        <taxon>Alphaproteobacteria</taxon>
        <taxon>Rhodobacterales</taxon>
        <taxon>Roseobacteraceae</taxon>
        <taxon>Mesobaculum</taxon>
    </lineage>
</organism>
<evidence type="ECO:0000256" key="2">
    <source>
        <dbReference type="ARBA" id="ARBA00022801"/>
    </source>
</evidence>
<dbReference type="PANTHER" id="PTHR43046">
    <property type="entry name" value="GDP-MANNOSE MANNOSYL HYDROLASE"/>
    <property type="match status" value="1"/>
</dbReference>
<evidence type="ECO:0000256" key="3">
    <source>
        <dbReference type="ARBA" id="ARBA00022842"/>
    </source>
</evidence>
<protein>
    <submittedName>
        <fullName evidence="5">NUDIX domain-containing protein</fullName>
    </submittedName>
</protein>
<dbReference type="InterPro" id="IPR015797">
    <property type="entry name" value="NUDIX_hydrolase-like_dom_sf"/>
</dbReference>
<dbReference type="Pfam" id="PF00293">
    <property type="entry name" value="NUDIX"/>
    <property type="match status" value="1"/>
</dbReference>
<dbReference type="RefSeq" id="WP_127906924.1">
    <property type="nucleotide sequence ID" value="NZ_RQXX01000003.1"/>
</dbReference>
<evidence type="ECO:0000256" key="1">
    <source>
        <dbReference type="ARBA" id="ARBA00001946"/>
    </source>
</evidence>
<dbReference type="Proteomes" id="UP000285908">
    <property type="component" value="Unassembled WGS sequence"/>
</dbReference>
<gene>
    <name evidence="5" type="ORF">EKE94_12210</name>
</gene>
<evidence type="ECO:0000313" key="5">
    <source>
        <dbReference type="EMBL" id="RVV98199.1"/>
    </source>
</evidence>
<proteinExistence type="predicted"/>
<keyword evidence="3" id="KW-0460">Magnesium</keyword>
<dbReference type="OrthoDB" id="289720at2"/>
<dbReference type="InterPro" id="IPR000086">
    <property type="entry name" value="NUDIX_hydrolase_dom"/>
</dbReference>
<keyword evidence="6" id="KW-1185">Reference proteome</keyword>
<sequence>MTDAAFRGAKIAILTGAHVVALLRDDRPDILYPGLWDLPGGGREGDETPLACVLRETREETGLRLDPARIFWRRLCPGPNWFFAADLPVLDPGALRLGGEGQDLTLMPIAEFIDHPGAIAHLRRRLRACLPERPGDVSV</sequence>
<dbReference type="InterPro" id="IPR020084">
    <property type="entry name" value="NUDIX_hydrolase_CS"/>
</dbReference>
<comment type="cofactor">
    <cofactor evidence="1">
        <name>Mg(2+)</name>
        <dbReference type="ChEBI" id="CHEBI:18420"/>
    </cofactor>
</comment>
<dbReference type="PROSITE" id="PS00893">
    <property type="entry name" value="NUDIX_BOX"/>
    <property type="match status" value="1"/>
</dbReference>
<evidence type="ECO:0000313" key="6">
    <source>
        <dbReference type="Proteomes" id="UP000285908"/>
    </source>
</evidence>
<dbReference type="GO" id="GO:0016787">
    <property type="term" value="F:hydrolase activity"/>
    <property type="evidence" value="ECO:0007669"/>
    <property type="project" value="UniProtKB-KW"/>
</dbReference>
<dbReference type="SUPFAM" id="SSF55811">
    <property type="entry name" value="Nudix"/>
    <property type="match status" value="1"/>
</dbReference>
<dbReference type="Gene3D" id="3.90.79.10">
    <property type="entry name" value="Nucleoside Triphosphate Pyrophosphohydrolase"/>
    <property type="match status" value="1"/>
</dbReference>
<name>A0A438AHJ2_9RHOB</name>
<evidence type="ECO:0000259" key="4">
    <source>
        <dbReference type="PROSITE" id="PS51462"/>
    </source>
</evidence>
<keyword evidence="2" id="KW-0378">Hydrolase</keyword>
<comment type="caution">
    <text evidence="5">The sequence shown here is derived from an EMBL/GenBank/DDBJ whole genome shotgun (WGS) entry which is preliminary data.</text>
</comment>
<reference evidence="5 6" key="1">
    <citation type="submission" date="2018-11" db="EMBL/GenBank/DDBJ databases">
        <title>Mesobaculum littorinae gen. nov., sp. nov., isolated from Littorina scabra that represents a novel genus of the order Rhodobacteraceae.</title>
        <authorList>
            <person name="Li F."/>
        </authorList>
    </citation>
    <scope>NUCLEOTIDE SEQUENCE [LARGE SCALE GENOMIC DNA]</scope>
    <source>
        <strain evidence="5 6">M0103</strain>
    </source>
</reference>
<feature type="domain" description="Nudix hydrolase" evidence="4">
    <location>
        <begin position="4"/>
        <end position="131"/>
    </location>
</feature>